<keyword evidence="2" id="KW-1185">Reference proteome</keyword>
<gene>
    <name evidence="1" type="ORF">CLV35_3765</name>
</gene>
<dbReference type="InterPro" id="IPR008775">
    <property type="entry name" value="Phytyl_CoA_dOase-like"/>
</dbReference>
<protein>
    <submittedName>
        <fullName evidence="1">Phytanoyl-CoA dioxygenase PhyH</fullName>
    </submittedName>
</protein>
<evidence type="ECO:0000313" key="1">
    <source>
        <dbReference type="EMBL" id="RKS68633.1"/>
    </source>
</evidence>
<accession>A0A420XKS5</accession>
<keyword evidence="1" id="KW-0560">Oxidoreductase</keyword>
<dbReference type="InParanoid" id="A0A420XKS5"/>
<dbReference type="GO" id="GO:0016706">
    <property type="term" value="F:2-oxoglutarate-dependent dioxygenase activity"/>
    <property type="evidence" value="ECO:0007669"/>
    <property type="project" value="UniProtKB-ARBA"/>
</dbReference>
<keyword evidence="1" id="KW-0223">Dioxygenase</keyword>
<dbReference type="RefSeq" id="WP_121194988.1">
    <property type="nucleotide sequence ID" value="NZ_RBWV01000016.1"/>
</dbReference>
<comment type="caution">
    <text evidence="1">The sequence shown here is derived from an EMBL/GenBank/DDBJ whole genome shotgun (WGS) entry which is preliminary data.</text>
</comment>
<reference evidence="1 2" key="1">
    <citation type="submission" date="2018-10" db="EMBL/GenBank/DDBJ databases">
        <title>Genomic Encyclopedia of Archaeal and Bacterial Type Strains, Phase II (KMG-II): from individual species to whole genera.</title>
        <authorList>
            <person name="Goeker M."/>
        </authorList>
    </citation>
    <scope>NUCLEOTIDE SEQUENCE [LARGE SCALE GENOMIC DNA]</scope>
    <source>
        <strain evidence="1 2">RP-AC37</strain>
    </source>
</reference>
<dbReference type="AlphaFoldDB" id="A0A420XKS5"/>
<dbReference type="OrthoDB" id="5187896at2"/>
<dbReference type="EMBL" id="RBWV01000016">
    <property type="protein sequence ID" value="RKS68633.1"/>
    <property type="molecule type" value="Genomic_DNA"/>
</dbReference>
<dbReference type="Pfam" id="PF05721">
    <property type="entry name" value="PhyH"/>
    <property type="match status" value="1"/>
</dbReference>
<name>A0A420XKS5_9ACTN</name>
<evidence type="ECO:0000313" key="2">
    <source>
        <dbReference type="Proteomes" id="UP000281955"/>
    </source>
</evidence>
<sequence length="311" mass="34499">MAAARPALSDVKKRGTQLAKRRFEPVWRHVFNAQRTKAFRAAPPQLCAEGQRLSADLARDGFAKSSLEALTGDATLLPRLQELAHSLEQGNARLIAEHKARLDSGVKADVWDKPFVVELLDKRRPEVEPDGLLASVALHPQLRGIADTYFGLRVRVSDINIWRSLRTSKPAESSQLWHKDLADDFFVLKMFVYLEDVDEGGGPFTYLRGSHRRGDLRDLRLPEHDDGQQMRGSVDAPEQVGVGDRVEAVTGPAGTVLFADTLGYHRGGWARTSERLLMQVLFTSNADIGKRKLAAPAGVRAEDWADDLAYA</sequence>
<proteinExistence type="predicted"/>
<dbReference type="Gene3D" id="2.60.120.620">
    <property type="entry name" value="q2cbj1_9rhob like domain"/>
    <property type="match status" value="1"/>
</dbReference>
<dbReference type="SUPFAM" id="SSF51197">
    <property type="entry name" value="Clavaminate synthase-like"/>
    <property type="match status" value="1"/>
</dbReference>
<organism evidence="1 2">
    <name type="scientific">Motilibacter peucedani</name>
    <dbReference type="NCBI Taxonomy" id="598650"/>
    <lineage>
        <taxon>Bacteria</taxon>
        <taxon>Bacillati</taxon>
        <taxon>Actinomycetota</taxon>
        <taxon>Actinomycetes</taxon>
        <taxon>Motilibacterales</taxon>
        <taxon>Motilibacteraceae</taxon>
        <taxon>Motilibacter</taxon>
    </lineage>
</organism>
<dbReference type="Proteomes" id="UP000281955">
    <property type="component" value="Unassembled WGS sequence"/>
</dbReference>